<proteinExistence type="inferred from homology"/>
<evidence type="ECO:0000256" key="1">
    <source>
        <dbReference type="ARBA" id="ARBA00004141"/>
    </source>
</evidence>
<comment type="similarity">
    <text evidence="2">Belongs to the TMEM19 family.</text>
</comment>
<evidence type="ECO:0000256" key="2">
    <source>
        <dbReference type="ARBA" id="ARBA00009012"/>
    </source>
</evidence>
<feature type="transmembrane region" description="Helical" evidence="7">
    <location>
        <begin position="110"/>
        <end position="127"/>
    </location>
</feature>
<evidence type="ECO:0000256" key="7">
    <source>
        <dbReference type="SAM" id="Phobius"/>
    </source>
</evidence>
<evidence type="ECO:0000256" key="4">
    <source>
        <dbReference type="ARBA" id="ARBA00022692"/>
    </source>
</evidence>
<dbReference type="PANTHER" id="PTHR13353">
    <property type="entry name" value="TRANSMEMBRANE PROTEIN 19"/>
    <property type="match status" value="1"/>
</dbReference>
<feature type="transmembrane region" description="Helical" evidence="7">
    <location>
        <begin position="77"/>
        <end position="98"/>
    </location>
</feature>
<keyword evidence="9" id="KW-1185">Reference proteome</keyword>
<dbReference type="GO" id="GO:0016020">
    <property type="term" value="C:membrane"/>
    <property type="evidence" value="ECO:0007669"/>
    <property type="project" value="UniProtKB-SubCell"/>
</dbReference>
<evidence type="ECO:0000313" key="9">
    <source>
        <dbReference type="Proteomes" id="UP001487740"/>
    </source>
</evidence>
<dbReference type="EMBL" id="JARAKH010000028">
    <property type="protein sequence ID" value="KAK8388472.1"/>
    <property type="molecule type" value="Genomic_DNA"/>
</dbReference>
<dbReference type="Proteomes" id="UP001487740">
    <property type="component" value="Unassembled WGS sequence"/>
</dbReference>
<dbReference type="AlphaFoldDB" id="A0AAW0TQ33"/>
<accession>A0AAW0TQ33</accession>
<evidence type="ECO:0000256" key="6">
    <source>
        <dbReference type="ARBA" id="ARBA00023136"/>
    </source>
</evidence>
<evidence type="ECO:0000313" key="8">
    <source>
        <dbReference type="EMBL" id="KAK8388472.1"/>
    </source>
</evidence>
<evidence type="ECO:0000256" key="5">
    <source>
        <dbReference type="ARBA" id="ARBA00022989"/>
    </source>
</evidence>
<dbReference type="Pfam" id="PF01940">
    <property type="entry name" value="DUF92"/>
    <property type="match status" value="1"/>
</dbReference>
<comment type="caution">
    <text evidence="8">The sequence shown here is derived from an EMBL/GenBank/DDBJ whole genome shotgun (WGS) entry which is preliminary data.</text>
</comment>
<keyword evidence="6 7" id="KW-0472">Membrane</keyword>
<evidence type="ECO:0000256" key="3">
    <source>
        <dbReference type="ARBA" id="ARBA00014258"/>
    </source>
</evidence>
<feature type="transmembrane region" description="Helical" evidence="7">
    <location>
        <begin position="278"/>
        <end position="303"/>
    </location>
</feature>
<dbReference type="InterPro" id="IPR002794">
    <property type="entry name" value="DUF92_TMEM19"/>
</dbReference>
<organism evidence="8 9">
    <name type="scientific">Scylla paramamosain</name>
    <name type="common">Mud crab</name>
    <dbReference type="NCBI Taxonomy" id="85552"/>
    <lineage>
        <taxon>Eukaryota</taxon>
        <taxon>Metazoa</taxon>
        <taxon>Ecdysozoa</taxon>
        <taxon>Arthropoda</taxon>
        <taxon>Crustacea</taxon>
        <taxon>Multicrustacea</taxon>
        <taxon>Malacostraca</taxon>
        <taxon>Eumalacostraca</taxon>
        <taxon>Eucarida</taxon>
        <taxon>Decapoda</taxon>
        <taxon>Pleocyemata</taxon>
        <taxon>Brachyura</taxon>
        <taxon>Eubrachyura</taxon>
        <taxon>Portunoidea</taxon>
        <taxon>Portunidae</taxon>
        <taxon>Portuninae</taxon>
        <taxon>Scylla</taxon>
    </lineage>
</organism>
<feature type="transmembrane region" description="Helical" evidence="7">
    <location>
        <begin position="139"/>
        <end position="163"/>
    </location>
</feature>
<gene>
    <name evidence="8" type="ORF">O3P69_020454</name>
</gene>
<protein>
    <recommendedName>
        <fullName evidence="3">Transmembrane protein 19</fullName>
    </recommendedName>
</protein>
<keyword evidence="4 7" id="KW-0812">Transmembrane</keyword>
<comment type="subcellular location">
    <subcellularLocation>
        <location evidence="1">Membrane</location>
        <topology evidence="1">Multi-pass membrane protein</topology>
    </subcellularLocation>
</comment>
<sequence>MEHLITPSQLPRNAQSTSCQKFTPRTVIAIWNAAGLIDAATVSGSQASAAGISVRVDAARGGCEAVLCVVLTMRQTFLLLLFITLPISVVLWFINAFVSSTIGGSVIEPSRWLSATLLPVIVAWWGLRKKSLSSSGAVCGLIVGFLLTLGSYVFFVNLLIFFVSSSKATKYKSAMKRKLESDHKEGGERNWVQVMCNGGVASLIAWFYIVDCGCGENPVDLIYSYRCSWLSVAVLGALACCNGDTWASEFGAVLSFGDPLLITNLQSVPRGTNGGVSLIGLLVSFLGGLLVGLGHYLTLLMLVSTPVMIAAPPQWPIVLVGAAGGLLGSLIDSLLGATMQYSGITSEGKIVERPGENVKHISGSHILDNHAVNLISSLLTAIFLPRVALLIM</sequence>
<keyword evidence="5 7" id="KW-1133">Transmembrane helix</keyword>
<reference evidence="8 9" key="1">
    <citation type="submission" date="2023-03" db="EMBL/GenBank/DDBJ databases">
        <title>High-quality genome of Scylla paramamosain provides insights in environmental adaptation.</title>
        <authorList>
            <person name="Zhang L."/>
        </authorList>
    </citation>
    <scope>NUCLEOTIDE SEQUENCE [LARGE SCALE GENOMIC DNA]</scope>
    <source>
        <strain evidence="8">LZ_2023a</strain>
        <tissue evidence="8">Muscle</tissue>
    </source>
</reference>
<dbReference type="PANTHER" id="PTHR13353:SF5">
    <property type="entry name" value="TRANSMEMBRANE PROTEIN 19"/>
    <property type="match status" value="1"/>
</dbReference>
<feature type="transmembrane region" description="Helical" evidence="7">
    <location>
        <begin position="315"/>
        <end position="335"/>
    </location>
</feature>
<name>A0AAW0TQ33_SCYPA</name>